<comment type="caution">
    <text evidence="3">The sequence shown here is derived from an EMBL/GenBank/DDBJ whole genome shotgun (WGS) entry which is preliminary data.</text>
</comment>
<feature type="signal peptide" evidence="2">
    <location>
        <begin position="1"/>
        <end position="27"/>
    </location>
</feature>
<proteinExistence type="predicted"/>
<accession>A0A813ILA6</accession>
<sequence length="443" mass="49477">MDHAEGSLPVMFSLWLVLDMGWCLVEPWDGLSGTEPASYAPRVGPGQSRSQHSSANFQTGLEAGLDARPWRCVDEWIAIDIDPVRPAGRAAQNGRDAKEERLTSLMGARVGVRDSAGGIGDMGFRKGDQVSSLVCTKGASRTLSQLRRNRIDLTRRYVFLCPTSLSKHFEVLPLLAKDSALLVFRCSRHWLFKDPPSVRRARIQPRVDCGGSQVKKSAGPGSPAASSPARSSKGLGSLYRSEFSEDFLQWVLTKEKEGCVFWYKPERDLRKLSRFFEEKIDPMDEQAYRPLLLDPFWWRIRFDRSTARYVGNPKSVVSAISEVQGAMLPEDRDIDLPALQELIFQSNPTLEPISKWPHAPSMRFLPRSVEEGKFKGYIDQSLGRRHGSEGLGGQWPEVSRARMDNLHHSWQVEEAIATRRSFFAEQGLKSVGATGAGGAMTAR</sequence>
<reference evidence="3" key="1">
    <citation type="submission" date="2021-02" db="EMBL/GenBank/DDBJ databases">
        <authorList>
            <person name="Dougan E. K."/>
            <person name="Rhodes N."/>
            <person name="Thang M."/>
            <person name="Chan C."/>
        </authorList>
    </citation>
    <scope>NUCLEOTIDE SEQUENCE</scope>
</reference>
<evidence type="ECO:0000313" key="4">
    <source>
        <dbReference type="Proteomes" id="UP000626109"/>
    </source>
</evidence>
<evidence type="ECO:0000256" key="1">
    <source>
        <dbReference type="SAM" id="MobiDB-lite"/>
    </source>
</evidence>
<dbReference type="EMBL" id="CAJNNW010011014">
    <property type="protein sequence ID" value="CAE8652671.1"/>
    <property type="molecule type" value="Genomic_DNA"/>
</dbReference>
<name>A0A813ILA6_POLGL</name>
<organism evidence="3 4">
    <name type="scientific">Polarella glacialis</name>
    <name type="common">Dinoflagellate</name>
    <dbReference type="NCBI Taxonomy" id="89957"/>
    <lineage>
        <taxon>Eukaryota</taxon>
        <taxon>Sar</taxon>
        <taxon>Alveolata</taxon>
        <taxon>Dinophyceae</taxon>
        <taxon>Suessiales</taxon>
        <taxon>Suessiaceae</taxon>
        <taxon>Polarella</taxon>
    </lineage>
</organism>
<feature type="compositionally biased region" description="Low complexity" evidence="1">
    <location>
        <begin position="215"/>
        <end position="233"/>
    </location>
</feature>
<evidence type="ECO:0000256" key="2">
    <source>
        <dbReference type="SAM" id="SignalP"/>
    </source>
</evidence>
<keyword evidence="2" id="KW-0732">Signal</keyword>
<feature type="region of interest" description="Disordered" evidence="1">
    <location>
        <begin position="209"/>
        <end position="233"/>
    </location>
</feature>
<dbReference type="AlphaFoldDB" id="A0A813ILA6"/>
<gene>
    <name evidence="3" type="ORF">PGLA2088_LOCUS9875</name>
</gene>
<evidence type="ECO:0000313" key="3">
    <source>
        <dbReference type="EMBL" id="CAE8652671.1"/>
    </source>
</evidence>
<feature type="chain" id="PRO_5032984273" evidence="2">
    <location>
        <begin position="28"/>
        <end position="443"/>
    </location>
</feature>
<protein>
    <submittedName>
        <fullName evidence="3">Uncharacterized protein</fullName>
    </submittedName>
</protein>
<dbReference type="Proteomes" id="UP000626109">
    <property type="component" value="Unassembled WGS sequence"/>
</dbReference>